<reference evidence="1 2" key="1">
    <citation type="submission" date="2016-11" db="EMBL/GenBank/DDBJ databases">
        <title>Complete genome sequence of thermophilic cyanobacteria strain Synechococcus sp. PCC6715.</title>
        <authorList>
            <person name="Tang J."/>
            <person name="Daroch M."/>
            <person name="Liang Y."/>
            <person name="Jiang D."/>
            <person name="Shah M."/>
        </authorList>
    </citation>
    <scope>NUCLEOTIDE SEQUENCE [LARGE SCALE GENOMIC DNA]</scope>
    <source>
        <strain evidence="1 2">PCC 6715</strain>
    </source>
</reference>
<sequence>MGILKELLLLYPLGVPEFFVEMLANPDPLILIRSFCQSAASSRVIQLFALYQWRADNAKRRKTAIMSVCSKHCVDYRCLR</sequence>
<gene>
    <name evidence="1" type="ORF">BRW62_10025</name>
</gene>
<reference evidence="2" key="2">
    <citation type="journal article" date="2022" name="Front. Microbiol.">
        <title>Comparative Genomic Analysis Revealed Distinct Molecular Components and Organization of CO2-Concentrating Mechanism in Thermophilic Cyanobacteria.</title>
        <authorList>
            <person name="Tang J."/>
            <person name="Zhou H."/>
            <person name="Yao D."/>
            <person name="Riaz S."/>
            <person name="You D."/>
            <person name="Klepacz-Smolka A."/>
            <person name="Daroch M."/>
        </authorList>
    </citation>
    <scope>NUCLEOTIDE SEQUENCE [LARGE SCALE GENOMIC DNA]</scope>
    <source>
        <strain evidence="2">PCC 6715</strain>
    </source>
</reference>
<dbReference type="EMBL" id="CP018092">
    <property type="protein sequence ID" value="ATS19022.1"/>
    <property type="molecule type" value="Genomic_DNA"/>
</dbReference>
<dbReference type="KEGG" id="slw:BRW62_10025"/>
<dbReference type="AlphaFoldDB" id="A0A2D2Q3D4"/>
<evidence type="ECO:0000313" key="2">
    <source>
        <dbReference type="Proteomes" id="UP000231057"/>
    </source>
</evidence>
<protein>
    <submittedName>
        <fullName evidence="1">Uncharacterized protein</fullName>
    </submittedName>
</protein>
<proteinExistence type="predicted"/>
<evidence type="ECO:0000313" key="1">
    <source>
        <dbReference type="EMBL" id="ATS19022.1"/>
    </source>
</evidence>
<dbReference type="Proteomes" id="UP000231057">
    <property type="component" value="Chromosome"/>
</dbReference>
<organism evidence="1 2">
    <name type="scientific">Parathermosynechococcus lividus PCC 6715</name>
    <dbReference type="NCBI Taxonomy" id="1917166"/>
    <lineage>
        <taxon>Bacteria</taxon>
        <taxon>Bacillati</taxon>
        <taxon>Cyanobacteriota</taxon>
        <taxon>Cyanophyceae</taxon>
        <taxon>Acaryochloridales</taxon>
        <taxon>Thermosynechococcaceae</taxon>
        <taxon>Parathermosynechococcus</taxon>
    </lineage>
</organism>
<accession>A0A2D2Q3D4</accession>
<name>A0A2D2Q3D4_PARLV</name>
<keyword evidence="2" id="KW-1185">Reference proteome</keyword>